<dbReference type="InterPro" id="IPR052459">
    <property type="entry name" value="TNFRSF_decoy_receptor"/>
</dbReference>
<evidence type="ECO:0000313" key="10">
    <source>
        <dbReference type="EMBL" id="KAJ8371260.1"/>
    </source>
</evidence>
<dbReference type="Proteomes" id="UP001152622">
    <property type="component" value="Chromosome 3"/>
</dbReference>
<dbReference type="AlphaFoldDB" id="A0A9Q1G1L0"/>
<dbReference type="SMART" id="SM00208">
    <property type="entry name" value="TNFR"/>
    <property type="match status" value="2"/>
</dbReference>
<proteinExistence type="predicted"/>
<evidence type="ECO:0000256" key="5">
    <source>
        <dbReference type="ARBA" id="ARBA00022737"/>
    </source>
</evidence>
<evidence type="ECO:0000256" key="8">
    <source>
        <dbReference type="SAM" id="MobiDB-lite"/>
    </source>
</evidence>
<keyword evidence="7" id="KW-0325">Glycoprotein</keyword>
<dbReference type="InterPro" id="IPR001368">
    <property type="entry name" value="TNFR/NGFR_Cys_rich_reg"/>
</dbReference>
<feature type="domain" description="TNFR-Cys" evidence="9">
    <location>
        <begin position="127"/>
        <end position="167"/>
    </location>
</feature>
<dbReference type="GO" id="GO:0006915">
    <property type="term" value="P:apoptotic process"/>
    <property type="evidence" value="ECO:0007669"/>
    <property type="project" value="UniProtKB-KW"/>
</dbReference>
<gene>
    <name evidence="10" type="ORF">SKAU_G00112880</name>
</gene>
<comment type="subcellular location">
    <subcellularLocation>
        <location evidence="1">Secreted</location>
    </subcellularLocation>
</comment>
<keyword evidence="2" id="KW-0964">Secreted</keyword>
<reference evidence="10" key="1">
    <citation type="journal article" date="2023" name="Science">
        <title>Genome structures resolve the early diversification of teleost fishes.</title>
        <authorList>
            <person name="Parey E."/>
            <person name="Louis A."/>
            <person name="Montfort J."/>
            <person name="Bouchez O."/>
            <person name="Roques C."/>
            <person name="Iampietro C."/>
            <person name="Lluch J."/>
            <person name="Castinel A."/>
            <person name="Donnadieu C."/>
            <person name="Desvignes T."/>
            <person name="Floi Bucao C."/>
            <person name="Jouanno E."/>
            <person name="Wen M."/>
            <person name="Mejri S."/>
            <person name="Dirks R."/>
            <person name="Jansen H."/>
            <person name="Henkel C."/>
            <person name="Chen W.J."/>
            <person name="Zahm M."/>
            <person name="Cabau C."/>
            <person name="Klopp C."/>
            <person name="Thompson A.W."/>
            <person name="Robinson-Rechavi M."/>
            <person name="Braasch I."/>
            <person name="Lecointre G."/>
            <person name="Bobe J."/>
            <person name="Postlethwait J.H."/>
            <person name="Berthelot C."/>
            <person name="Roest Crollius H."/>
            <person name="Guiguen Y."/>
        </authorList>
    </citation>
    <scope>NUCLEOTIDE SEQUENCE</scope>
    <source>
        <strain evidence="10">WJC10195</strain>
    </source>
</reference>
<sequence length="261" mass="29247">MTVLDPDIICKPETLRLHNGERIYCKGSYAQRKAGPHLKKNTCKKNRKGQIGKISPECKCVPCPPDKYRVVRSGRPRCEFCTQQCRADRHLVQIKDCAVDSNRECYCDRGYFCESAAQYTCRRCHPCPDGTFMDTTSRRSSCKKHTNCASLGMALTSTGNRTHDQVCAYITTSITHRDLSTTNDLLRLQNATEHNSVVKGTTVHLPTVTTKTFAHEIETATATWNAQTATHHLFKRTLMDAASNTSPHEQSSLSMEKTGSK</sequence>
<evidence type="ECO:0000256" key="6">
    <source>
        <dbReference type="ARBA" id="ARBA00023157"/>
    </source>
</evidence>
<keyword evidence="4" id="KW-0732">Signal</keyword>
<keyword evidence="5" id="KW-0677">Repeat</keyword>
<dbReference type="EMBL" id="JAINUF010000003">
    <property type="protein sequence ID" value="KAJ8371260.1"/>
    <property type="molecule type" value="Genomic_DNA"/>
</dbReference>
<keyword evidence="11" id="KW-1185">Reference proteome</keyword>
<protein>
    <recommendedName>
        <fullName evidence="9">TNFR-Cys domain-containing protein</fullName>
    </recommendedName>
</protein>
<dbReference type="SUPFAM" id="SSF57586">
    <property type="entry name" value="TNF receptor-like"/>
    <property type="match status" value="1"/>
</dbReference>
<dbReference type="PANTHER" id="PTHR23097:SF181">
    <property type="entry name" value="CASPASE-8-LIKE"/>
    <property type="match status" value="1"/>
</dbReference>
<dbReference type="GO" id="GO:0005576">
    <property type="term" value="C:extracellular region"/>
    <property type="evidence" value="ECO:0007669"/>
    <property type="project" value="UniProtKB-SubCell"/>
</dbReference>
<name>A0A9Q1G1L0_SYNKA</name>
<evidence type="ECO:0000256" key="4">
    <source>
        <dbReference type="ARBA" id="ARBA00022729"/>
    </source>
</evidence>
<evidence type="ECO:0000256" key="3">
    <source>
        <dbReference type="ARBA" id="ARBA00022703"/>
    </source>
</evidence>
<evidence type="ECO:0000256" key="2">
    <source>
        <dbReference type="ARBA" id="ARBA00022525"/>
    </source>
</evidence>
<comment type="caution">
    <text evidence="10">The sequence shown here is derived from an EMBL/GenBank/DDBJ whole genome shotgun (WGS) entry which is preliminary data.</text>
</comment>
<feature type="domain" description="TNFR-Cys" evidence="9">
    <location>
        <begin position="63"/>
        <end position="105"/>
    </location>
</feature>
<organism evidence="10 11">
    <name type="scientific">Synaphobranchus kaupii</name>
    <name type="common">Kaup's arrowtooth eel</name>
    <dbReference type="NCBI Taxonomy" id="118154"/>
    <lineage>
        <taxon>Eukaryota</taxon>
        <taxon>Metazoa</taxon>
        <taxon>Chordata</taxon>
        <taxon>Craniata</taxon>
        <taxon>Vertebrata</taxon>
        <taxon>Euteleostomi</taxon>
        <taxon>Actinopterygii</taxon>
        <taxon>Neopterygii</taxon>
        <taxon>Teleostei</taxon>
        <taxon>Anguilliformes</taxon>
        <taxon>Synaphobranchidae</taxon>
        <taxon>Synaphobranchus</taxon>
    </lineage>
</organism>
<dbReference type="PANTHER" id="PTHR23097">
    <property type="entry name" value="TUMOR NECROSIS FACTOR RECEPTOR SUPERFAMILY MEMBER"/>
    <property type="match status" value="1"/>
</dbReference>
<evidence type="ECO:0000259" key="9">
    <source>
        <dbReference type="SMART" id="SM00208"/>
    </source>
</evidence>
<keyword evidence="3" id="KW-0053">Apoptosis</keyword>
<accession>A0A9Q1G1L0</accession>
<feature type="region of interest" description="Disordered" evidence="8">
    <location>
        <begin position="242"/>
        <end position="261"/>
    </location>
</feature>
<evidence type="ECO:0000313" key="11">
    <source>
        <dbReference type="Proteomes" id="UP001152622"/>
    </source>
</evidence>
<dbReference type="Gene3D" id="2.10.50.10">
    <property type="entry name" value="Tumor Necrosis Factor Receptor, subunit A, domain 2"/>
    <property type="match status" value="1"/>
</dbReference>
<keyword evidence="6" id="KW-1015">Disulfide bond</keyword>
<dbReference type="Pfam" id="PF00020">
    <property type="entry name" value="TNFR_c6"/>
    <property type="match status" value="2"/>
</dbReference>
<evidence type="ECO:0000256" key="7">
    <source>
        <dbReference type="ARBA" id="ARBA00023180"/>
    </source>
</evidence>
<dbReference type="OrthoDB" id="8633482at2759"/>
<evidence type="ECO:0000256" key="1">
    <source>
        <dbReference type="ARBA" id="ARBA00004613"/>
    </source>
</evidence>